<dbReference type="RefSeq" id="WP_225673595.1">
    <property type="nucleotide sequence ID" value="NZ_JAEDAH010000041.1"/>
</dbReference>
<dbReference type="InterPro" id="IPR005119">
    <property type="entry name" value="LysR_subst-bd"/>
</dbReference>
<accession>A0ABS7ZPH7</accession>
<dbReference type="InterPro" id="IPR036390">
    <property type="entry name" value="WH_DNA-bd_sf"/>
</dbReference>
<dbReference type="CDD" id="cd05466">
    <property type="entry name" value="PBP2_LTTR_substrate"/>
    <property type="match status" value="1"/>
</dbReference>
<evidence type="ECO:0000259" key="5">
    <source>
        <dbReference type="PROSITE" id="PS50931"/>
    </source>
</evidence>
<dbReference type="PANTHER" id="PTHR30126">
    <property type="entry name" value="HTH-TYPE TRANSCRIPTIONAL REGULATOR"/>
    <property type="match status" value="1"/>
</dbReference>
<dbReference type="SUPFAM" id="SSF46785">
    <property type="entry name" value="Winged helix' DNA-binding domain"/>
    <property type="match status" value="1"/>
</dbReference>
<dbReference type="EMBL" id="JAEDAH010000041">
    <property type="protein sequence ID" value="MCA6063519.1"/>
    <property type="molecule type" value="Genomic_DNA"/>
</dbReference>
<dbReference type="Pfam" id="PF00126">
    <property type="entry name" value="HTH_1"/>
    <property type="match status" value="1"/>
</dbReference>
<dbReference type="SUPFAM" id="SSF53850">
    <property type="entry name" value="Periplasmic binding protein-like II"/>
    <property type="match status" value="1"/>
</dbReference>
<reference evidence="6 7" key="1">
    <citation type="submission" date="2020-12" db="EMBL/GenBank/DDBJ databases">
        <title>Novel Thalassolituus-related marine hydrocarbonoclastic bacteria mediated algae-derived hydrocarbons mineralization in twilight zone of the northern South China Sea.</title>
        <authorList>
            <person name="Dong C."/>
        </authorList>
    </citation>
    <scope>NUCLEOTIDE SEQUENCE [LARGE SCALE GENOMIC DNA]</scope>
    <source>
        <strain evidence="6 7">IMCC1826</strain>
    </source>
</reference>
<evidence type="ECO:0000256" key="3">
    <source>
        <dbReference type="ARBA" id="ARBA00023125"/>
    </source>
</evidence>
<dbReference type="PANTHER" id="PTHR30126:SF98">
    <property type="entry name" value="HTH-TYPE TRANSCRIPTIONAL ACTIVATOR BAUR"/>
    <property type="match status" value="1"/>
</dbReference>
<organism evidence="6 7">
    <name type="scientific">Thalassolituus marinus</name>
    <dbReference type="NCBI Taxonomy" id="671053"/>
    <lineage>
        <taxon>Bacteria</taxon>
        <taxon>Pseudomonadati</taxon>
        <taxon>Pseudomonadota</taxon>
        <taxon>Gammaproteobacteria</taxon>
        <taxon>Oceanospirillales</taxon>
        <taxon>Oceanospirillaceae</taxon>
        <taxon>Thalassolituus</taxon>
    </lineage>
</organism>
<dbReference type="InterPro" id="IPR000847">
    <property type="entry name" value="LysR_HTH_N"/>
</dbReference>
<dbReference type="PROSITE" id="PS50931">
    <property type="entry name" value="HTH_LYSR"/>
    <property type="match status" value="1"/>
</dbReference>
<keyword evidence="7" id="KW-1185">Reference proteome</keyword>
<dbReference type="Pfam" id="PF03466">
    <property type="entry name" value="LysR_substrate"/>
    <property type="match status" value="1"/>
</dbReference>
<dbReference type="Gene3D" id="1.10.10.10">
    <property type="entry name" value="Winged helix-like DNA-binding domain superfamily/Winged helix DNA-binding domain"/>
    <property type="match status" value="1"/>
</dbReference>
<evidence type="ECO:0000256" key="1">
    <source>
        <dbReference type="ARBA" id="ARBA00009437"/>
    </source>
</evidence>
<protein>
    <submittedName>
        <fullName evidence="6">LysR family transcriptional regulator</fullName>
    </submittedName>
</protein>
<sequence>MGRRKAALPGPLSDLDLRLLRVFRAVVEAGGISAAELRLNLANSTISNYIAELESRLDMRLCERGRGGFALTSQGRVVYDASAELFSAVDQFRSRVNHSHQRLLGQLNLAFAEHLPGGPDSVIVRALRRFSEQAPDVEVNIITLSSDDVTSAVVDKKADLGVTVLTQAFAELQTLRLFDEQMQLYCAQGHPLYGRSAIQAEELQQYRFVESPRLMPGREMSEDVRLWQRQARAHHQEARAALILTGHYLGMLPVHMVRSWGYEDRLQPVLAERYRYTNTYEAIHRRQPRNADAVALFSRCLQAG</sequence>
<keyword evidence="3" id="KW-0238">DNA-binding</keyword>
<name>A0ABS7ZPH7_9GAMM</name>
<dbReference type="InterPro" id="IPR036388">
    <property type="entry name" value="WH-like_DNA-bd_sf"/>
</dbReference>
<feature type="domain" description="HTH lysR-type" evidence="5">
    <location>
        <begin position="15"/>
        <end position="72"/>
    </location>
</feature>
<comment type="similarity">
    <text evidence="1">Belongs to the LysR transcriptional regulatory family.</text>
</comment>
<evidence type="ECO:0000256" key="2">
    <source>
        <dbReference type="ARBA" id="ARBA00023015"/>
    </source>
</evidence>
<gene>
    <name evidence="6" type="ORF">I9W95_07850</name>
</gene>
<keyword evidence="4" id="KW-0804">Transcription</keyword>
<evidence type="ECO:0000256" key="4">
    <source>
        <dbReference type="ARBA" id="ARBA00023163"/>
    </source>
</evidence>
<dbReference type="Proteomes" id="UP000714380">
    <property type="component" value="Unassembled WGS sequence"/>
</dbReference>
<comment type="caution">
    <text evidence="6">The sequence shown here is derived from an EMBL/GenBank/DDBJ whole genome shotgun (WGS) entry which is preliminary data.</text>
</comment>
<evidence type="ECO:0000313" key="6">
    <source>
        <dbReference type="EMBL" id="MCA6063519.1"/>
    </source>
</evidence>
<dbReference type="Gene3D" id="3.40.190.290">
    <property type="match status" value="1"/>
</dbReference>
<proteinExistence type="inferred from homology"/>
<evidence type="ECO:0000313" key="7">
    <source>
        <dbReference type="Proteomes" id="UP000714380"/>
    </source>
</evidence>
<keyword evidence="2" id="KW-0805">Transcription regulation</keyword>